<evidence type="ECO:0000313" key="2">
    <source>
        <dbReference type="EMBL" id="KAK8886684.1"/>
    </source>
</evidence>
<dbReference type="Proteomes" id="UP001470230">
    <property type="component" value="Unassembled WGS sequence"/>
</dbReference>
<keyword evidence="3" id="KW-1185">Reference proteome</keyword>
<name>A0ABR2K6J3_9EUKA</name>
<protein>
    <recommendedName>
        <fullName evidence="1">Ubiquitin-like domain-containing protein</fullName>
    </recommendedName>
</protein>
<dbReference type="PROSITE" id="PS50053">
    <property type="entry name" value="UBIQUITIN_2"/>
    <property type="match status" value="1"/>
</dbReference>
<sequence length="263" mass="30301">MLSPMKRKIPIIVYLPSKYVIKLSVLPNTKFCDLFRSIPSKDINYVYNGSILCNNQTFNSAGIKAGDSLVLVFKKNNNKHTFIYSSDQNGNENSFKIIQKNNNEGINKKYGYMTNFETESIYNDDDSEDEEVQKWIRLTQDTETFNEKMRMIVNQDNARETARLKDILLAKIERKPRYFRKLCLAVKENHNIFGVPSSRLNYFEQNRNQNSSLVIDYTSNNEPSTEPLPIFFPKTGADELCSLEKNGDTIFSETDSISPALKP</sequence>
<dbReference type="SUPFAM" id="SSF54236">
    <property type="entry name" value="Ubiquitin-like"/>
    <property type="match status" value="1"/>
</dbReference>
<feature type="domain" description="Ubiquitin-like" evidence="1">
    <location>
        <begin position="37"/>
        <end position="78"/>
    </location>
</feature>
<evidence type="ECO:0000259" key="1">
    <source>
        <dbReference type="PROSITE" id="PS50053"/>
    </source>
</evidence>
<dbReference type="EMBL" id="JAPFFF010000007">
    <property type="protein sequence ID" value="KAK8886684.1"/>
    <property type="molecule type" value="Genomic_DNA"/>
</dbReference>
<dbReference type="InterPro" id="IPR000626">
    <property type="entry name" value="Ubiquitin-like_dom"/>
</dbReference>
<evidence type="ECO:0000313" key="3">
    <source>
        <dbReference type="Proteomes" id="UP001470230"/>
    </source>
</evidence>
<dbReference type="InterPro" id="IPR029071">
    <property type="entry name" value="Ubiquitin-like_domsf"/>
</dbReference>
<reference evidence="2 3" key="1">
    <citation type="submission" date="2024-04" db="EMBL/GenBank/DDBJ databases">
        <title>Tritrichomonas musculus Genome.</title>
        <authorList>
            <person name="Alves-Ferreira E."/>
            <person name="Grigg M."/>
            <person name="Lorenzi H."/>
            <person name="Galac M."/>
        </authorList>
    </citation>
    <scope>NUCLEOTIDE SEQUENCE [LARGE SCALE GENOMIC DNA]</scope>
    <source>
        <strain evidence="2 3">EAF2021</strain>
    </source>
</reference>
<organism evidence="2 3">
    <name type="scientific">Tritrichomonas musculus</name>
    <dbReference type="NCBI Taxonomy" id="1915356"/>
    <lineage>
        <taxon>Eukaryota</taxon>
        <taxon>Metamonada</taxon>
        <taxon>Parabasalia</taxon>
        <taxon>Tritrichomonadida</taxon>
        <taxon>Tritrichomonadidae</taxon>
        <taxon>Tritrichomonas</taxon>
    </lineage>
</organism>
<comment type="caution">
    <text evidence="2">The sequence shown here is derived from an EMBL/GenBank/DDBJ whole genome shotgun (WGS) entry which is preliminary data.</text>
</comment>
<accession>A0ABR2K6J3</accession>
<proteinExistence type="predicted"/>
<gene>
    <name evidence="2" type="ORF">M9Y10_042151</name>
</gene>